<keyword evidence="4" id="KW-1185">Reference proteome</keyword>
<dbReference type="Gene3D" id="2.60.120.200">
    <property type="match status" value="1"/>
</dbReference>
<sequence length="309" mass="34873">MRSLPAAFNPFSVSKQYLPAICRLLLCLLPLLTAVLPAEAQRRLRYTDWQLVFLEDFDTYRDVADMAARSPWQFTPDNAPTLTGNQYEDEYYDSAAISLKNGYAYLTARPLPEPRTFTFKVAGRDTVKQLHFESGWLSLKPAFGANRALGDTARWPGNQGFEYGLFEIRCRFGGGEGTWPAFWLYSGPTEIDIFEGGAGHEYSNNVHYNREQPARISQASYQSPPWKDLTADFHVFSAIWTPAEVTFYFDGRRLRTVPSSQLPTFPSPATIIVNQAVLSYANTSTWPVGPSGPYSSLVVDYIKVYKPKK</sequence>
<comment type="similarity">
    <text evidence="1">Belongs to the glycosyl hydrolase 16 family.</text>
</comment>
<proteinExistence type="inferred from homology"/>
<dbReference type="InterPro" id="IPR050546">
    <property type="entry name" value="Glycosyl_Hydrlase_16"/>
</dbReference>
<keyword evidence="3" id="KW-0378">Hydrolase</keyword>
<reference evidence="3 4" key="1">
    <citation type="submission" date="2020-05" db="EMBL/GenBank/DDBJ databases">
        <title>Hymenobacter terrestris sp. nov. and Hymenobacter lapidiphilus sp. nov., isolated from regoliths in Antarctica.</title>
        <authorList>
            <person name="Sedlacek I."/>
            <person name="Pantucek R."/>
            <person name="Zeman M."/>
            <person name="Holochova P."/>
            <person name="Kralova S."/>
            <person name="Stankova E."/>
            <person name="Sedo O."/>
            <person name="Micenkova L."/>
            <person name="Svec P."/>
            <person name="Gupta V."/>
            <person name="Sood U."/>
            <person name="Korpole U.S."/>
            <person name="Lal R."/>
        </authorList>
    </citation>
    <scope>NUCLEOTIDE SEQUENCE [LARGE SCALE GENOMIC DNA]</scope>
    <source>
        <strain evidence="3 4">P5342</strain>
    </source>
</reference>
<dbReference type="RefSeq" id="WP_176907642.1">
    <property type="nucleotide sequence ID" value="NZ_JABKAU010000008.1"/>
</dbReference>
<dbReference type="InterPro" id="IPR013320">
    <property type="entry name" value="ConA-like_dom_sf"/>
</dbReference>
<dbReference type="PANTHER" id="PTHR10963">
    <property type="entry name" value="GLYCOSYL HYDROLASE-RELATED"/>
    <property type="match status" value="1"/>
</dbReference>
<gene>
    <name evidence="3" type="ORF">HW554_05805</name>
</gene>
<accession>A0A7Y7PMV5</accession>
<dbReference type="EMBL" id="JABKAU010000008">
    <property type="protein sequence ID" value="NVO30713.1"/>
    <property type="molecule type" value="Genomic_DNA"/>
</dbReference>
<protein>
    <submittedName>
        <fullName evidence="3">Glycoside hydrolase family 16 protein</fullName>
    </submittedName>
</protein>
<dbReference type="PANTHER" id="PTHR10963:SF60">
    <property type="entry name" value="GRAM-NEGATIVE BACTERIA-BINDING PROTEIN 1-RELATED"/>
    <property type="match status" value="1"/>
</dbReference>
<feature type="domain" description="GH16" evidence="2">
    <location>
        <begin position="47"/>
        <end position="309"/>
    </location>
</feature>
<dbReference type="GO" id="GO:0004553">
    <property type="term" value="F:hydrolase activity, hydrolyzing O-glycosyl compounds"/>
    <property type="evidence" value="ECO:0007669"/>
    <property type="project" value="InterPro"/>
</dbReference>
<dbReference type="AlphaFoldDB" id="A0A7Y7PMV5"/>
<dbReference type="Pfam" id="PF00722">
    <property type="entry name" value="Glyco_hydro_16"/>
    <property type="match status" value="1"/>
</dbReference>
<dbReference type="Proteomes" id="UP000565521">
    <property type="component" value="Unassembled WGS sequence"/>
</dbReference>
<evidence type="ECO:0000313" key="4">
    <source>
        <dbReference type="Proteomes" id="UP000565521"/>
    </source>
</evidence>
<organism evidence="3 4">
    <name type="scientific">Hymenobacter lapidiphilus</name>
    <dbReference type="NCBI Taxonomy" id="2608003"/>
    <lineage>
        <taxon>Bacteria</taxon>
        <taxon>Pseudomonadati</taxon>
        <taxon>Bacteroidota</taxon>
        <taxon>Cytophagia</taxon>
        <taxon>Cytophagales</taxon>
        <taxon>Hymenobacteraceae</taxon>
        <taxon>Hymenobacter</taxon>
    </lineage>
</organism>
<evidence type="ECO:0000259" key="2">
    <source>
        <dbReference type="PROSITE" id="PS51762"/>
    </source>
</evidence>
<name>A0A7Y7PMV5_9BACT</name>
<evidence type="ECO:0000313" key="3">
    <source>
        <dbReference type="EMBL" id="NVO30713.1"/>
    </source>
</evidence>
<dbReference type="InterPro" id="IPR000757">
    <property type="entry name" value="Beta-glucanase-like"/>
</dbReference>
<dbReference type="CDD" id="cd08023">
    <property type="entry name" value="GH16_laminarinase_like"/>
    <property type="match status" value="1"/>
</dbReference>
<dbReference type="PROSITE" id="PS51762">
    <property type="entry name" value="GH16_2"/>
    <property type="match status" value="1"/>
</dbReference>
<evidence type="ECO:0000256" key="1">
    <source>
        <dbReference type="ARBA" id="ARBA00006865"/>
    </source>
</evidence>
<dbReference type="SUPFAM" id="SSF49899">
    <property type="entry name" value="Concanavalin A-like lectins/glucanases"/>
    <property type="match status" value="1"/>
</dbReference>
<dbReference type="GO" id="GO:0005975">
    <property type="term" value="P:carbohydrate metabolic process"/>
    <property type="evidence" value="ECO:0007669"/>
    <property type="project" value="InterPro"/>
</dbReference>
<comment type="caution">
    <text evidence="3">The sequence shown here is derived from an EMBL/GenBank/DDBJ whole genome shotgun (WGS) entry which is preliminary data.</text>
</comment>